<proteinExistence type="predicted"/>
<comment type="caution">
    <text evidence="2">The sequence shown here is derived from an EMBL/GenBank/DDBJ whole genome shotgun (WGS) entry which is preliminary data.</text>
</comment>
<gene>
    <name evidence="2" type="ORF">Scep_016503</name>
</gene>
<evidence type="ECO:0000256" key="1">
    <source>
        <dbReference type="SAM" id="MobiDB-lite"/>
    </source>
</evidence>
<dbReference type="Proteomes" id="UP001419268">
    <property type="component" value="Unassembled WGS sequence"/>
</dbReference>
<feature type="region of interest" description="Disordered" evidence="1">
    <location>
        <begin position="1"/>
        <end position="33"/>
    </location>
</feature>
<reference evidence="2 3" key="1">
    <citation type="submission" date="2024-01" db="EMBL/GenBank/DDBJ databases">
        <title>Genome assemblies of Stephania.</title>
        <authorList>
            <person name="Yang L."/>
        </authorList>
    </citation>
    <scope>NUCLEOTIDE SEQUENCE [LARGE SCALE GENOMIC DNA]</scope>
    <source>
        <strain evidence="2">JXDWG</strain>
        <tissue evidence="2">Leaf</tissue>
    </source>
</reference>
<protein>
    <submittedName>
        <fullName evidence="2">Uncharacterized protein</fullName>
    </submittedName>
</protein>
<name>A0AAP0INK8_9MAGN</name>
<evidence type="ECO:0000313" key="2">
    <source>
        <dbReference type="EMBL" id="KAK9118410.1"/>
    </source>
</evidence>
<organism evidence="2 3">
    <name type="scientific">Stephania cephalantha</name>
    <dbReference type="NCBI Taxonomy" id="152367"/>
    <lineage>
        <taxon>Eukaryota</taxon>
        <taxon>Viridiplantae</taxon>
        <taxon>Streptophyta</taxon>
        <taxon>Embryophyta</taxon>
        <taxon>Tracheophyta</taxon>
        <taxon>Spermatophyta</taxon>
        <taxon>Magnoliopsida</taxon>
        <taxon>Ranunculales</taxon>
        <taxon>Menispermaceae</taxon>
        <taxon>Menispermoideae</taxon>
        <taxon>Cissampelideae</taxon>
        <taxon>Stephania</taxon>
    </lineage>
</organism>
<accession>A0AAP0INK8</accession>
<evidence type="ECO:0000313" key="3">
    <source>
        <dbReference type="Proteomes" id="UP001419268"/>
    </source>
</evidence>
<dbReference type="EMBL" id="JBBNAG010000007">
    <property type="protein sequence ID" value="KAK9118410.1"/>
    <property type="molecule type" value="Genomic_DNA"/>
</dbReference>
<keyword evidence="3" id="KW-1185">Reference proteome</keyword>
<dbReference type="AlphaFoldDB" id="A0AAP0INK8"/>
<sequence length="172" mass="19599">MRPSYNGLGWTPSRSRCRHSGARAGDVAGSYQPISAPNEPIELLRKDFKQMQINILRVMQDNTLTRDELREVQGQLRHMEQTLIDRLGISFTPLRDVPDDDSTTDDDLDDSVFIDDSDNFDKAPNIDSNRHNFVEDELFFGDDDFVIVVIFHSQSPQVLEEEVSDAVVEKIS</sequence>